<evidence type="ECO:0000313" key="3">
    <source>
        <dbReference type="Proteomes" id="UP000008281"/>
    </source>
</evidence>
<accession>E3N5D0</accession>
<dbReference type="HOGENOM" id="CLU_2173333_0_0_1"/>
<organism evidence="3">
    <name type="scientific">Caenorhabditis remanei</name>
    <name type="common">Caenorhabditis vulgaris</name>
    <dbReference type="NCBI Taxonomy" id="31234"/>
    <lineage>
        <taxon>Eukaryota</taxon>
        <taxon>Metazoa</taxon>
        <taxon>Ecdysozoa</taxon>
        <taxon>Nematoda</taxon>
        <taxon>Chromadorea</taxon>
        <taxon>Rhabditida</taxon>
        <taxon>Rhabditina</taxon>
        <taxon>Rhabditomorpha</taxon>
        <taxon>Rhabditoidea</taxon>
        <taxon>Rhabditidae</taxon>
        <taxon>Peloderinae</taxon>
        <taxon>Caenorhabditis</taxon>
    </lineage>
</organism>
<dbReference type="AlphaFoldDB" id="E3N5D0"/>
<proteinExistence type="predicted"/>
<gene>
    <name evidence="2" type="ORF">CRE_28987</name>
</gene>
<keyword evidence="3" id="KW-1185">Reference proteome</keyword>
<evidence type="ECO:0000259" key="1">
    <source>
        <dbReference type="PROSITE" id="PS50181"/>
    </source>
</evidence>
<feature type="domain" description="F-box" evidence="1">
    <location>
        <begin position="4"/>
        <end position="53"/>
    </location>
</feature>
<protein>
    <recommendedName>
        <fullName evidence="1">F-box domain-containing protein</fullName>
    </recommendedName>
</protein>
<reference evidence="2" key="1">
    <citation type="submission" date="2007-07" db="EMBL/GenBank/DDBJ databases">
        <title>PCAP assembly of the Caenorhabditis remanei genome.</title>
        <authorList>
            <consortium name="The Caenorhabditis remanei Sequencing Consortium"/>
            <person name="Wilson R.K."/>
        </authorList>
    </citation>
    <scope>NUCLEOTIDE SEQUENCE [LARGE SCALE GENOMIC DNA]</scope>
    <source>
        <strain evidence="2">PB4641</strain>
    </source>
</reference>
<name>E3N5D0_CAERE</name>
<dbReference type="Proteomes" id="UP000008281">
    <property type="component" value="Unassembled WGS sequence"/>
</dbReference>
<sequence>MTTGFPLLRLPYLVLMPVLEQMHFVERIALSVLSKRARMFLKLLKMKCEYTNFQLKYGTIEAKVFLDNFEVIKLEMYMSGHVEFKYRQDVLLWNTMGVNGLCRFNYGRHA</sequence>
<dbReference type="EMBL" id="DS268531">
    <property type="protein sequence ID" value="EFO87136.1"/>
    <property type="molecule type" value="Genomic_DNA"/>
</dbReference>
<dbReference type="InParanoid" id="E3N5D0"/>
<dbReference type="OrthoDB" id="5910664at2759"/>
<dbReference type="Pfam" id="PF00646">
    <property type="entry name" value="F-box"/>
    <property type="match status" value="1"/>
</dbReference>
<dbReference type="PROSITE" id="PS50181">
    <property type="entry name" value="FBOX"/>
    <property type="match status" value="1"/>
</dbReference>
<dbReference type="InterPro" id="IPR001810">
    <property type="entry name" value="F-box_dom"/>
</dbReference>
<evidence type="ECO:0000313" key="2">
    <source>
        <dbReference type="EMBL" id="EFO87136.1"/>
    </source>
</evidence>